<comment type="caution">
    <text evidence="2">The sequence shown here is derived from an EMBL/GenBank/DDBJ whole genome shotgun (WGS) entry which is preliminary data.</text>
</comment>
<dbReference type="PROSITE" id="PS50878">
    <property type="entry name" value="RT_POL"/>
    <property type="match status" value="1"/>
</dbReference>
<dbReference type="AlphaFoldDB" id="A0A5N4B6A5"/>
<dbReference type="Proteomes" id="UP000327044">
    <property type="component" value="Unassembled WGS sequence"/>
</dbReference>
<name>A0A5N4B6A5_PHOPY</name>
<evidence type="ECO:0000259" key="1">
    <source>
        <dbReference type="PROSITE" id="PS50878"/>
    </source>
</evidence>
<keyword evidence="3" id="KW-1185">Reference proteome</keyword>
<dbReference type="EMBL" id="VVIM01000001">
    <property type="protein sequence ID" value="KAB0805088.1"/>
    <property type="molecule type" value="Genomic_DNA"/>
</dbReference>
<evidence type="ECO:0000313" key="2">
    <source>
        <dbReference type="EMBL" id="KAB0805088.1"/>
    </source>
</evidence>
<feature type="domain" description="Reverse transcriptase" evidence="1">
    <location>
        <begin position="1"/>
        <end position="83"/>
    </location>
</feature>
<proteinExistence type="predicted"/>
<dbReference type="InParanoid" id="A0A5N4B6A5"/>
<gene>
    <name evidence="2" type="ORF">PPYR_02058</name>
</gene>
<evidence type="ECO:0000313" key="3">
    <source>
        <dbReference type="Proteomes" id="UP000327044"/>
    </source>
</evidence>
<accession>A0A5N4B6A5</accession>
<protein>
    <recommendedName>
        <fullName evidence="1">Reverse transcriptase domain-containing protein</fullName>
    </recommendedName>
</protein>
<dbReference type="InterPro" id="IPR000477">
    <property type="entry name" value="RT_dom"/>
</dbReference>
<organism evidence="2 3">
    <name type="scientific">Photinus pyralis</name>
    <name type="common">Common eastern firefly</name>
    <name type="synonym">Lampyris pyralis</name>
    <dbReference type="NCBI Taxonomy" id="7054"/>
    <lineage>
        <taxon>Eukaryota</taxon>
        <taxon>Metazoa</taxon>
        <taxon>Ecdysozoa</taxon>
        <taxon>Arthropoda</taxon>
        <taxon>Hexapoda</taxon>
        <taxon>Insecta</taxon>
        <taxon>Pterygota</taxon>
        <taxon>Neoptera</taxon>
        <taxon>Endopterygota</taxon>
        <taxon>Coleoptera</taxon>
        <taxon>Polyphaga</taxon>
        <taxon>Elateriformia</taxon>
        <taxon>Elateroidea</taxon>
        <taxon>Lampyridae</taxon>
        <taxon>Lampyrinae</taxon>
        <taxon>Photinus</taxon>
    </lineage>
</organism>
<dbReference type="PANTHER" id="PTHR33332">
    <property type="entry name" value="REVERSE TRANSCRIPTASE DOMAIN-CONTAINING PROTEIN"/>
    <property type="match status" value="1"/>
</dbReference>
<reference evidence="2 3" key="1">
    <citation type="journal article" date="2018" name="Elife">
        <title>Firefly genomes illuminate parallel origins of bioluminescence in beetles.</title>
        <authorList>
            <person name="Fallon T.R."/>
            <person name="Lower S.E."/>
            <person name="Chang C.H."/>
            <person name="Bessho-Uehara M."/>
            <person name="Martin G.J."/>
            <person name="Bewick A.J."/>
            <person name="Behringer M."/>
            <person name="Debat H.J."/>
            <person name="Wong I."/>
            <person name="Day J.C."/>
            <person name="Suvorov A."/>
            <person name="Silva C.J."/>
            <person name="Stanger-Hall K.F."/>
            <person name="Hall D.W."/>
            <person name="Schmitz R.J."/>
            <person name="Nelson D.R."/>
            <person name="Lewis S.M."/>
            <person name="Shigenobu S."/>
            <person name="Bybee S.M."/>
            <person name="Larracuente A.M."/>
            <person name="Oba Y."/>
            <person name="Weng J.K."/>
        </authorList>
    </citation>
    <scope>NUCLEOTIDE SEQUENCE [LARGE SCALE GENOMIC DNA]</scope>
    <source>
        <strain evidence="2">1611_PpyrPB1</strain>
        <tissue evidence="2">Whole body</tissue>
    </source>
</reference>
<sequence length="177" mass="20178">MTGYADDTMLVVRSRQYKDLKRKGNNALAALDGWARTNNLKFAAEKSDVVFFGKRPQQRGPSFRLGGGWIRCRDSIKYLGIHIHNRLNFKEHIQRVTFKTRYVTNRIAAAAKLTWGIRAPALVTILEGAIQPAMMYGAEIWSEKCGVRENRKLLSAQRTLVVKAAHEPIERCLPRRP</sequence>